<proteinExistence type="predicted"/>
<reference evidence="2" key="1">
    <citation type="submission" date="2017-03" db="EMBL/GenBank/DDBJ databases">
        <authorList>
            <consortium name="AG Boll"/>
        </authorList>
    </citation>
    <scope>NUCLEOTIDE SEQUENCE [LARGE SCALE GENOMIC DNA]</scope>
    <source>
        <strain evidence="2">Chol</strain>
    </source>
</reference>
<evidence type="ECO:0000313" key="2">
    <source>
        <dbReference type="EMBL" id="SMB24967.1"/>
    </source>
</evidence>
<feature type="compositionally biased region" description="Basic residues" evidence="1">
    <location>
        <begin position="1"/>
        <end position="12"/>
    </location>
</feature>
<dbReference type="EMBL" id="LT837803">
    <property type="protein sequence ID" value="SMB24967.1"/>
    <property type="molecule type" value="Genomic_DNA"/>
</dbReference>
<accession>A0A7Z7HR38</accession>
<gene>
    <name evidence="2" type="ORF">SDENCHOL_11174</name>
</gene>
<dbReference type="Proteomes" id="UP000242886">
    <property type="component" value="Chromosome SDENCHOL"/>
</dbReference>
<organism evidence="2 3">
    <name type="scientific">Sterolibacterium denitrificans</name>
    <dbReference type="NCBI Taxonomy" id="157592"/>
    <lineage>
        <taxon>Bacteria</taxon>
        <taxon>Pseudomonadati</taxon>
        <taxon>Pseudomonadota</taxon>
        <taxon>Betaproteobacteria</taxon>
        <taxon>Nitrosomonadales</taxon>
        <taxon>Sterolibacteriaceae</taxon>
        <taxon>Sterolibacterium</taxon>
    </lineage>
</organism>
<evidence type="ECO:0000313" key="3">
    <source>
        <dbReference type="Proteomes" id="UP000242886"/>
    </source>
</evidence>
<protein>
    <submittedName>
        <fullName evidence="2">Uncharacterized protein</fullName>
    </submittedName>
</protein>
<sequence length="54" mass="6503">MKRAKRDRRSALKPRNPYVAPALQRKAGAHQRKDKRAERARQHSRLRRELSEDR</sequence>
<keyword evidence="3" id="KW-1185">Reference proteome</keyword>
<dbReference type="AlphaFoldDB" id="A0A7Z7HR38"/>
<evidence type="ECO:0000256" key="1">
    <source>
        <dbReference type="SAM" id="MobiDB-lite"/>
    </source>
</evidence>
<name>A0A7Z7HR38_9PROT</name>
<dbReference type="RefSeq" id="WP_172955009.1">
    <property type="nucleotide sequence ID" value="NZ_LT837803.1"/>
</dbReference>
<feature type="region of interest" description="Disordered" evidence="1">
    <location>
        <begin position="1"/>
        <end position="54"/>
    </location>
</feature>
<feature type="compositionally biased region" description="Basic and acidic residues" evidence="1">
    <location>
        <begin position="35"/>
        <end position="54"/>
    </location>
</feature>